<dbReference type="SUPFAM" id="SSF52833">
    <property type="entry name" value="Thioredoxin-like"/>
    <property type="match status" value="1"/>
</dbReference>
<reference evidence="3" key="1">
    <citation type="submission" date="2016-10" db="EMBL/GenBank/DDBJ databases">
        <authorList>
            <person name="Jeantristanb JTB J.-T."/>
            <person name="Ricardo R."/>
        </authorList>
    </citation>
    <scope>NUCLEOTIDE SEQUENCE [LARGE SCALE GENOMIC DNA]</scope>
</reference>
<proteinExistence type="predicted"/>
<dbReference type="GO" id="GO:0006749">
    <property type="term" value="P:glutathione metabolic process"/>
    <property type="evidence" value="ECO:0007669"/>
    <property type="project" value="TreeGrafter"/>
</dbReference>
<dbReference type="Proteomes" id="UP000249723">
    <property type="component" value="Unassembled WGS sequence"/>
</dbReference>
<name>A0A2X0MA03_9BASI</name>
<dbReference type="STRING" id="289078.A0A2X0MA03"/>
<gene>
    <name evidence="2" type="ORF">BZ3500_MVSOF-1268-A1-R1_CHR10-2G02998</name>
</gene>
<evidence type="ECO:0000313" key="2">
    <source>
        <dbReference type="EMBL" id="SDA01903.1"/>
    </source>
</evidence>
<dbReference type="InterPro" id="IPR004045">
    <property type="entry name" value="Glutathione_S-Trfase_N"/>
</dbReference>
<dbReference type="EMBL" id="FMWP01000117">
    <property type="protein sequence ID" value="SDA01903.1"/>
    <property type="molecule type" value="Genomic_DNA"/>
</dbReference>
<organism evidence="2 3">
    <name type="scientific">Microbotryum saponariae</name>
    <dbReference type="NCBI Taxonomy" id="289078"/>
    <lineage>
        <taxon>Eukaryota</taxon>
        <taxon>Fungi</taxon>
        <taxon>Dikarya</taxon>
        <taxon>Basidiomycota</taxon>
        <taxon>Pucciniomycotina</taxon>
        <taxon>Microbotryomycetes</taxon>
        <taxon>Microbotryales</taxon>
        <taxon>Microbotryaceae</taxon>
        <taxon>Microbotryum</taxon>
    </lineage>
</organism>
<dbReference type="CDD" id="cd03039">
    <property type="entry name" value="GST_N_Sigma_like"/>
    <property type="match status" value="1"/>
</dbReference>
<feature type="domain" description="GST N-terminal" evidence="1">
    <location>
        <begin position="1"/>
        <end position="90"/>
    </location>
</feature>
<dbReference type="Gene3D" id="1.20.1050.10">
    <property type="match status" value="1"/>
</dbReference>
<dbReference type="Gene3D" id="3.40.30.10">
    <property type="entry name" value="Glutaredoxin"/>
    <property type="match status" value="1"/>
</dbReference>
<sequence length="288" mass="31810">MKLTYFPIRGRAEPILLLLIDSGTEFEHEIIQYTTWGDLKARGENGPPNFPFAALPVLTFGHGARGGNDTKLAETGAILMFLEGKLAAAGTSPSPPDAKARLEMIRCASSFLLTRLFSLVSPTWLEPASRTHLLRSLIHPYLSSLSHHLSSSFFPPLLTRPLTNGQPGTSLSPAAATAYTTLCLIQELFPRSLGPGQEGGMMKFFPRCEELRTSVDQRPRIKEWIASGKREVEWTTRSGGELKVIKEMADKYDRVEEVEELFGHGKEGRGERVGMEGVREEVELDTGV</sequence>
<evidence type="ECO:0000259" key="1">
    <source>
        <dbReference type="PROSITE" id="PS50404"/>
    </source>
</evidence>
<dbReference type="AlphaFoldDB" id="A0A2X0MA03"/>
<dbReference type="GO" id="GO:0004364">
    <property type="term" value="F:glutathione transferase activity"/>
    <property type="evidence" value="ECO:0007669"/>
    <property type="project" value="TreeGrafter"/>
</dbReference>
<dbReference type="OrthoDB" id="414243at2759"/>
<evidence type="ECO:0000313" key="3">
    <source>
        <dbReference type="Proteomes" id="UP000249723"/>
    </source>
</evidence>
<dbReference type="PROSITE" id="PS50404">
    <property type="entry name" value="GST_NTER"/>
    <property type="match status" value="1"/>
</dbReference>
<dbReference type="PANTHER" id="PTHR11571">
    <property type="entry name" value="GLUTATHIONE S-TRANSFERASE"/>
    <property type="match status" value="1"/>
</dbReference>
<dbReference type="InterPro" id="IPR050213">
    <property type="entry name" value="GST_superfamily"/>
</dbReference>
<dbReference type="InterPro" id="IPR036249">
    <property type="entry name" value="Thioredoxin-like_sf"/>
</dbReference>
<protein>
    <submittedName>
        <fullName evidence="2">BZ3500_MvSof-1268-A1-R1_Chr10-2g02998 protein</fullName>
    </submittedName>
</protein>
<accession>A0A2X0MA03</accession>
<keyword evidence="3" id="KW-1185">Reference proteome</keyword>